<gene>
    <name evidence="2" type="ORF">CALVIDRAFT_217620</name>
</gene>
<protein>
    <submittedName>
        <fullName evidence="2">Uncharacterized protein</fullName>
    </submittedName>
</protein>
<feature type="compositionally biased region" description="Low complexity" evidence="1">
    <location>
        <begin position="61"/>
        <end position="78"/>
    </location>
</feature>
<reference evidence="2 3" key="1">
    <citation type="journal article" date="2016" name="Mol. Biol. Evol.">
        <title>Comparative Genomics of Early-Diverging Mushroom-Forming Fungi Provides Insights into the Origins of Lignocellulose Decay Capabilities.</title>
        <authorList>
            <person name="Nagy L.G."/>
            <person name="Riley R."/>
            <person name="Tritt A."/>
            <person name="Adam C."/>
            <person name="Daum C."/>
            <person name="Floudas D."/>
            <person name="Sun H."/>
            <person name="Yadav J.S."/>
            <person name="Pangilinan J."/>
            <person name="Larsson K.H."/>
            <person name="Matsuura K."/>
            <person name="Barry K."/>
            <person name="Labutti K."/>
            <person name="Kuo R."/>
            <person name="Ohm R.A."/>
            <person name="Bhattacharya S.S."/>
            <person name="Shirouzu T."/>
            <person name="Yoshinaga Y."/>
            <person name="Martin F.M."/>
            <person name="Grigoriev I.V."/>
            <person name="Hibbett D.S."/>
        </authorList>
    </citation>
    <scope>NUCLEOTIDE SEQUENCE [LARGE SCALE GENOMIC DNA]</scope>
    <source>
        <strain evidence="2 3">TUFC12733</strain>
    </source>
</reference>
<evidence type="ECO:0000313" key="3">
    <source>
        <dbReference type="Proteomes" id="UP000076738"/>
    </source>
</evidence>
<evidence type="ECO:0000313" key="2">
    <source>
        <dbReference type="EMBL" id="KZP00931.1"/>
    </source>
</evidence>
<dbReference type="EMBL" id="KV417268">
    <property type="protein sequence ID" value="KZP00931.1"/>
    <property type="molecule type" value="Genomic_DNA"/>
</dbReference>
<sequence length="317" mass="35043">MERGGDDGGVCWGGGVGDKESRLPVEKQVLLSIWREGITRLRCLVLRAVISLCSDGQRTLPAAGSSSRSPGSGRAHASPAQGLDAPASNRPWSSDELHPSGPQPGRVIRLLPNHQAISHSLAVHTRGFHQHAGVYIPVWNVNWPDSARNRRGKAINSNFPVGSRFPFTRGVWLRAACRVRALETELLWNTGRAQVDDARRFPTLLPLISSGLNPRGGPKFILLPTRAVWGNLIVCAGSFTCPSACSPLFPLALFYGNFYRLCQEIHRDHNHTSPVYFLAKRPVSLRRWAISYRFYPLFSGYWPGPFSENPDLSPAHE</sequence>
<dbReference type="AlphaFoldDB" id="A0A167RI16"/>
<dbReference type="Proteomes" id="UP000076738">
    <property type="component" value="Unassembled WGS sequence"/>
</dbReference>
<evidence type="ECO:0000256" key="1">
    <source>
        <dbReference type="SAM" id="MobiDB-lite"/>
    </source>
</evidence>
<organism evidence="2 3">
    <name type="scientific">Calocera viscosa (strain TUFC12733)</name>
    <dbReference type="NCBI Taxonomy" id="1330018"/>
    <lineage>
        <taxon>Eukaryota</taxon>
        <taxon>Fungi</taxon>
        <taxon>Dikarya</taxon>
        <taxon>Basidiomycota</taxon>
        <taxon>Agaricomycotina</taxon>
        <taxon>Dacrymycetes</taxon>
        <taxon>Dacrymycetales</taxon>
        <taxon>Dacrymycetaceae</taxon>
        <taxon>Calocera</taxon>
    </lineage>
</organism>
<proteinExistence type="predicted"/>
<feature type="region of interest" description="Disordered" evidence="1">
    <location>
        <begin position="58"/>
        <end position="105"/>
    </location>
</feature>
<keyword evidence="3" id="KW-1185">Reference proteome</keyword>
<name>A0A167RI16_CALVF</name>
<accession>A0A167RI16</accession>